<comment type="caution">
    <text evidence="3">The sequence shown here is derived from an EMBL/GenBank/DDBJ whole genome shotgun (WGS) entry which is preliminary data.</text>
</comment>
<keyword evidence="1" id="KW-0812">Transmembrane</keyword>
<proteinExistence type="predicted"/>
<dbReference type="Gene3D" id="1.10.340.70">
    <property type="match status" value="1"/>
</dbReference>
<dbReference type="PANTHER" id="PTHR34072">
    <property type="entry name" value="ENZYMATIC POLYPROTEIN-RELATED"/>
    <property type="match status" value="1"/>
</dbReference>
<keyword evidence="1" id="KW-0472">Membrane</keyword>
<dbReference type="AlphaFoldDB" id="A0A5B6UWZ3"/>
<dbReference type="EMBL" id="SMMG02000009">
    <property type="protein sequence ID" value="KAA3461808.1"/>
    <property type="molecule type" value="Genomic_DNA"/>
</dbReference>
<evidence type="ECO:0000259" key="2">
    <source>
        <dbReference type="Pfam" id="PF17921"/>
    </source>
</evidence>
<sequence length="228" mass="26098">MLRDEGSMKDGKIFSWFGMILSKIVESSSFIAALLTKLLRKNNHFNDALIVGLGSILIQDGKVVAYASRQLRLHECNYLTHYLELAGQLSFLILKFRDITCMRKRIELLKDYVCTIEYHPGKDNVVADALSRGAMSKLRAMFACLSLFDDGAPRFKQVEDGLNKDSGVNFDEVHSSPYDMYSGGNKMYRDLRKLYWWLGLKCEVTEFVSKYLTCQQVKVEHQFPLGLL</sequence>
<dbReference type="SUPFAM" id="SSF56672">
    <property type="entry name" value="DNA/RNA polymerases"/>
    <property type="match status" value="1"/>
</dbReference>
<gene>
    <name evidence="3" type="ORF">EPI10_028356</name>
</gene>
<dbReference type="OrthoDB" id="415724at2759"/>
<dbReference type="PANTHER" id="PTHR34072:SF52">
    <property type="entry name" value="RIBONUCLEASE H"/>
    <property type="match status" value="1"/>
</dbReference>
<accession>A0A5B6UWZ3</accession>
<dbReference type="Proteomes" id="UP000325315">
    <property type="component" value="Unassembled WGS sequence"/>
</dbReference>
<evidence type="ECO:0000256" key="1">
    <source>
        <dbReference type="SAM" id="Phobius"/>
    </source>
</evidence>
<dbReference type="InterPro" id="IPR041588">
    <property type="entry name" value="Integrase_H2C2"/>
</dbReference>
<reference evidence="4" key="1">
    <citation type="journal article" date="2019" name="Plant Biotechnol. J.">
        <title>Genome sequencing of the Australian wild diploid species Gossypium australe highlights disease resistance and delayed gland morphogenesis.</title>
        <authorList>
            <person name="Cai Y."/>
            <person name="Cai X."/>
            <person name="Wang Q."/>
            <person name="Wang P."/>
            <person name="Zhang Y."/>
            <person name="Cai C."/>
            <person name="Xu Y."/>
            <person name="Wang K."/>
            <person name="Zhou Z."/>
            <person name="Wang C."/>
            <person name="Geng S."/>
            <person name="Li B."/>
            <person name="Dong Q."/>
            <person name="Hou Y."/>
            <person name="Wang H."/>
            <person name="Ai P."/>
            <person name="Liu Z."/>
            <person name="Yi F."/>
            <person name="Sun M."/>
            <person name="An G."/>
            <person name="Cheng J."/>
            <person name="Zhang Y."/>
            <person name="Shi Q."/>
            <person name="Xie Y."/>
            <person name="Shi X."/>
            <person name="Chang Y."/>
            <person name="Huang F."/>
            <person name="Chen Y."/>
            <person name="Hong S."/>
            <person name="Mi L."/>
            <person name="Sun Q."/>
            <person name="Zhang L."/>
            <person name="Zhou B."/>
            <person name="Peng R."/>
            <person name="Zhang X."/>
            <person name="Liu F."/>
        </authorList>
    </citation>
    <scope>NUCLEOTIDE SEQUENCE [LARGE SCALE GENOMIC DNA]</scope>
    <source>
        <strain evidence="4">cv. PA1801</strain>
    </source>
</reference>
<name>A0A5B6UWZ3_9ROSI</name>
<feature type="domain" description="Integrase zinc-binding" evidence="2">
    <location>
        <begin position="171"/>
        <end position="219"/>
    </location>
</feature>
<protein>
    <submittedName>
        <fullName evidence="3">Integrase</fullName>
    </submittedName>
</protein>
<keyword evidence="4" id="KW-1185">Reference proteome</keyword>
<organism evidence="3 4">
    <name type="scientific">Gossypium australe</name>
    <dbReference type="NCBI Taxonomy" id="47621"/>
    <lineage>
        <taxon>Eukaryota</taxon>
        <taxon>Viridiplantae</taxon>
        <taxon>Streptophyta</taxon>
        <taxon>Embryophyta</taxon>
        <taxon>Tracheophyta</taxon>
        <taxon>Spermatophyta</taxon>
        <taxon>Magnoliopsida</taxon>
        <taxon>eudicotyledons</taxon>
        <taxon>Gunneridae</taxon>
        <taxon>Pentapetalae</taxon>
        <taxon>rosids</taxon>
        <taxon>malvids</taxon>
        <taxon>Malvales</taxon>
        <taxon>Malvaceae</taxon>
        <taxon>Malvoideae</taxon>
        <taxon>Gossypium</taxon>
    </lineage>
</organism>
<feature type="transmembrane region" description="Helical" evidence="1">
    <location>
        <begin position="13"/>
        <end position="36"/>
    </location>
</feature>
<evidence type="ECO:0000313" key="4">
    <source>
        <dbReference type="Proteomes" id="UP000325315"/>
    </source>
</evidence>
<dbReference type="InterPro" id="IPR043502">
    <property type="entry name" value="DNA/RNA_pol_sf"/>
</dbReference>
<keyword evidence="1" id="KW-1133">Transmembrane helix</keyword>
<dbReference type="Pfam" id="PF17921">
    <property type="entry name" value="Integrase_H2C2"/>
    <property type="match status" value="1"/>
</dbReference>
<evidence type="ECO:0000313" key="3">
    <source>
        <dbReference type="EMBL" id="KAA3461808.1"/>
    </source>
</evidence>